<protein>
    <submittedName>
        <fullName evidence="1">Uncharacterized protein</fullName>
    </submittedName>
</protein>
<evidence type="ECO:0000313" key="1">
    <source>
        <dbReference type="EMBL" id="KAJ9615181.1"/>
    </source>
</evidence>
<dbReference type="EMBL" id="JAPDRK010000002">
    <property type="protein sequence ID" value="KAJ9615181.1"/>
    <property type="molecule type" value="Genomic_DNA"/>
</dbReference>
<organism evidence="1 2">
    <name type="scientific">Cladophialophora chaetospira</name>
    <dbReference type="NCBI Taxonomy" id="386627"/>
    <lineage>
        <taxon>Eukaryota</taxon>
        <taxon>Fungi</taxon>
        <taxon>Dikarya</taxon>
        <taxon>Ascomycota</taxon>
        <taxon>Pezizomycotina</taxon>
        <taxon>Eurotiomycetes</taxon>
        <taxon>Chaetothyriomycetidae</taxon>
        <taxon>Chaetothyriales</taxon>
        <taxon>Herpotrichiellaceae</taxon>
        <taxon>Cladophialophora</taxon>
    </lineage>
</organism>
<dbReference type="AlphaFoldDB" id="A0AA38XKN5"/>
<accession>A0AA38XKN5</accession>
<gene>
    <name evidence="1" type="ORF">H2200_001255</name>
</gene>
<evidence type="ECO:0000313" key="2">
    <source>
        <dbReference type="Proteomes" id="UP001172673"/>
    </source>
</evidence>
<dbReference type="InterPro" id="IPR049756">
    <property type="entry name" value="PlcA-like_dom"/>
</dbReference>
<dbReference type="Proteomes" id="UP001172673">
    <property type="component" value="Unassembled WGS sequence"/>
</dbReference>
<proteinExistence type="predicted"/>
<reference evidence="1" key="1">
    <citation type="submission" date="2022-10" db="EMBL/GenBank/DDBJ databases">
        <title>Culturing micro-colonial fungi from biological soil crusts in the Mojave desert and describing Neophaeococcomyces mojavensis, and introducing the new genera and species Taxawa tesnikishii.</title>
        <authorList>
            <person name="Kurbessoian T."/>
            <person name="Stajich J.E."/>
        </authorList>
    </citation>
    <scope>NUCLEOTIDE SEQUENCE</scope>
    <source>
        <strain evidence="1">TK_41</strain>
    </source>
</reference>
<dbReference type="CDD" id="cd22893">
    <property type="entry name" value="PlcA-like"/>
    <property type="match status" value="1"/>
</dbReference>
<comment type="caution">
    <text evidence="1">The sequence shown here is derived from an EMBL/GenBank/DDBJ whole genome shotgun (WGS) entry which is preliminary data.</text>
</comment>
<name>A0AA38XKN5_9EURO</name>
<keyword evidence="2" id="KW-1185">Reference proteome</keyword>
<sequence length="493" mass="54714">MAAQQYPDSPSLEQELNGLTREELTDLVRHCAPQALVTFYDEARTIAVQGTIDYKGSPFENDGVSHFEYTEHRYLGDQLRLQGWDTAQPNNPAASVNPLKLKNGVSLSYGTINGLAGDFFSIVKPISAGADAKDRSDRFKAAFDTLWSGDPKKIQAILGQLQKEVDGINNILQDSSIPDNGKAIRELYEKMDADLLNPLDVASKTGSNPGASYKELLTTNLDHFAPNSRIIYDTGHAWALEVAVGQDLPRAYAINAFADHFLEDNFASGHLRVPRGDMMDNLAKNICVNMMHNEDNTRGVQVKSQGSSTTPSTSWRAYGDSMLFDDVSKPGKTQCYSALKASVDEVYEAYKTRTAKPATDFKAWDHAPTMTPALETPQSHDKENHPPMFRVVDGKVWQRKGLLPYKGEVSKNTKWEYEPVVGKGPKIPLTDISLVPQKYQSYLEYLYWSILAFRLTPYSTMGTAIKKEVEGWLNTLPGPLSLLAGFWKTATVS</sequence>